<feature type="domain" description="SKP1 component POZ" evidence="6">
    <location>
        <begin position="5"/>
        <end position="64"/>
    </location>
</feature>
<sequence>MSTSKVLTLMSKDNQIFEVEESVAMQSELIKNMIEDGCATGVIPLFRVHSKTLTMIIEWCGKHVDYVEANNVEDVEKEFNSWESEFLDVDRVSLNELFMAANYLNVEKLLKRVAKQVADMIKASKTVEEIRQTFGIKNDFTPQEEEEIRKQYSWIDD</sequence>
<evidence type="ECO:0000256" key="3">
    <source>
        <dbReference type="ARBA" id="ARBA00022786"/>
    </source>
</evidence>
<dbReference type="AlphaFoldDB" id="A0A6P6AHG3"/>
<dbReference type="InterPro" id="IPR011333">
    <property type="entry name" value="SKP1/BTB/POZ_sf"/>
</dbReference>
<comment type="similarity">
    <text evidence="2 4">Belongs to the SKP1 family.</text>
</comment>
<name>A0A6P6AHG3_DURZI</name>
<comment type="pathway">
    <text evidence="1 4">Protein modification; protein ubiquitination.</text>
</comment>
<evidence type="ECO:0000256" key="2">
    <source>
        <dbReference type="ARBA" id="ARBA00009993"/>
    </source>
</evidence>
<dbReference type="Gene3D" id="3.30.710.10">
    <property type="entry name" value="Potassium Channel Kv1.1, Chain A"/>
    <property type="match status" value="1"/>
</dbReference>
<organism evidence="7 8">
    <name type="scientific">Durio zibethinus</name>
    <name type="common">Durian</name>
    <dbReference type="NCBI Taxonomy" id="66656"/>
    <lineage>
        <taxon>Eukaryota</taxon>
        <taxon>Viridiplantae</taxon>
        <taxon>Streptophyta</taxon>
        <taxon>Embryophyta</taxon>
        <taxon>Tracheophyta</taxon>
        <taxon>Spermatophyta</taxon>
        <taxon>Magnoliopsida</taxon>
        <taxon>eudicotyledons</taxon>
        <taxon>Gunneridae</taxon>
        <taxon>Pentapetalae</taxon>
        <taxon>rosids</taxon>
        <taxon>malvids</taxon>
        <taxon>Malvales</taxon>
        <taxon>Malvaceae</taxon>
        <taxon>Helicteroideae</taxon>
        <taxon>Durio</taxon>
    </lineage>
</organism>
<dbReference type="GeneID" id="111309548"/>
<comment type="function">
    <text evidence="4">Involved in ubiquitination and subsequent proteasomal degradation of target proteins. Together with CUL1, RBX1 and a F-box protein, it forms a SCF E3 ubiquitin ligase complex. The functional specificity of this complex depends on the type of F-box protein. In the SCF complex, it serves as an adapter that links the F-box protein to CUL1.</text>
</comment>
<dbReference type="PIRSF" id="PIRSF028729">
    <property type="entry name" value="E3_ubiquit_lig_SCF_Skp"/>
    <property type="match status" value="1"/>
</dbReference>
<evidence type="ECO:0000259" key="5">
    <source>
        <dbReference type="Pfam" id="PF01466"/>
    </source>
</evidence>
<dbReference type="GO" id="GO:0006511">
    <property type="term" value="P:ubiquitin-dependent protein catabolic process"/>
    <property type="evidence" value="ECO:0007669"/>
    <property type="project" value="InterPro"/>
</dbReference>
<dbReference type="SUPFAM" id="SSF81382">
    <property type="entry name" value="Skp1 dimerisation domain-like"/>
    <property type="match status" value="1"/>
</dbReference>
<comment type="subunit">
    <text evidence="4">Part of a SCF (SKP1-cullin-F-box) protein ligase complex.</text>
</comment>
<dbReference type="SUPFAM" id="SSF54695">
    <property type="entry name" value="POZ domain"/>
    <property type="match status" value="1"/>
</dbReference>
<evidence type="ECO:0000256" key="1">
    <source>
        <dbReference type="ARBA" id="ARBA00004906"/>
    </source>
</evidence>
<feature type="domain" description="SKP1 component dimerisation" evidence="5">
    <location>
        <begin position="108"/>
        <end position="155"/>
    </location>
</feature>
<evidence type="ECO:0000256" key="4">
    <source>
        <dbReference type="PIRNR" id="PIRNR028729"/>
    </source>
</evidence>
<evidence type="ECO:0000313" key="8">
    <source>
        <dbReference type="RefSeq" id="XP_022764315.1"/>
    </source>
</evidence>
<evidence type="ECO:0000313" key="7">
    <source>
        <dbReference type="Proteomes" id="UP000515121"/>
    </source>
</evidence>
<dbReference type="FunFam" id="3.30.710.10:FF:000026">
    <property type="entry name" value="E3 ubiquitin ligase complex SCF subunit"/>
    <property type="match status" value="1"/>
</dbReference>
<protein>
    <recommendedName>
        <fullName evidence="4">SKP1-like protein</fullName>
    </recommendedName>
</protein>
<proteinExistence type="inferred from homology"/>
<keyword evidence="3 4" id="KW-0833">Ubl conjugation pathway</keyword>
<dbReference type="InterPro" id="IPR016897">
    <property type="entry name" value="SKP1"/>
</dbReference>
<dbReference type="Proteomes" id="UP000515121">
    <property type="component" value="Unplaced"/>
</dbReference>
<dbReference type="KEGG" id="dzi:111309548"/>
<dbReference type="PANTHER" id="PTHR11165">
    <property type="entry name" value="SKP1"/>
    <property type="match status" value="1"/>
</dbReference>
<dbReference type="InterPro" id="IPR036296">
    <property type="entry name" value="SKP1-like_dim_sf"/>
</dbReference>
<dbReference type="Pfam" id="PF03931">
    <property type="entry name" value="Skp1_POZ"/>
    <property type="match status" value="1"/>
</dbReference>
<dbReference type="SMART" id="SM00512">
    <property type="entry name" value="Skp1"/>
    <property type="match status" value="1"/>
</dbReference>
<evidence type="ECO:0000259" key="6">
    <source>
        <dbReference type="Pfam" id="PF03931"/>
    </source>
</evidence>
<keyword evidence="7" id="KW-1185">Reference proteome</keyword>
<dbReference type="InterPro" id="IPR016072">
    <property type="entry name" value="Skp1_comp_dimer"/>
</dbReference>
<dbReference type="OrthoDB" id="7827685at2759"/>
<dbReference type="CDD" id="cd18322">
    <property type="entry name" value="BTB_POZ_SKP1"/>
    <property type="match status" value="1"/>
</dbReference>
<dbReference type="Pfam" id="PF01466">
    <property type="entry name" value="Skp1"/>
    <property type="match status" value="1"/>
</dbReference>
<dbReference type="RefSeq" id="XP_022764315.1">
    <property type="nucleotide sequence ID" value="XM_022908580.1"/>
</dbReference>
<gene>
    <name evidence="8" type="primary">LOC111309548</name>
</gene>
<dbReference type="InterPro" id="IPR001232">
    <property type="entry name" value="SKP1-like"/>
</dbReference>
<dbReference type="GO" id="GO:0016567">
    <property type="term" value="P:protein ubiquitination"/>
    <property type="evidence" value="ECO:0007669"/>
    <property type="project" value="UniProtKB-UniRule"/>
</dbReference>
<accession>A0A6P6AHG3</accession>
<reference evidence="8" key="1">
    <citation type="submission" date="2025-08" db="UniProtKB">
        <authorList>
            <consortium name="RefSeq"/>
        </authorList>
    </citation>
    <scope>IDENTIFICATION</scope>
    <source>
        <tissue evidence="8">Fruit stalk</tissue>
    </source>
</reference>
<dbReference type="InterPro" id="IPR016073">
    <property type="entry name" value="Skp1_comp_POZ"/>
</dbReference>
<dbReference type="GO" id="GO:0009867">
    <property type="term" value="P:jasmonic acid mediated signaling pathway"/>
    <property type="evidence" value="ECO:0007669"/>
    <property type="project" value="UniProtKB-ARBA"/>
</dbReference>
<dbReference type="UniPathway" id="UPA00143"/>